<dbReference type="EMBL" id="JAEHJZ010000032">
    <property type="protein sequence ID" value="MBJ7881503.1"/>
    <property type="molecule type" value="Genomic_DNA"/>
</dbReference>
<organism evidence="1 2">
    <name type="scientific">Gelidibacter salicanalis</name>
    <dbReference type="NCBI Taxonomy" id="291193"/>
    <lineage>
        <taxon>Bacteria</taxon>
        <taxon>Pseudomonadati</taxon>
        <taxon>Bacteroidota</taxon>
        <taxon>Flavobacteriia</taxon>
        <taxon>Flavobacteriales</taxon>
        <taxon>Flavobacteriaceae</taxon>
        <taxon>Gelidibacter</taxon>
    </lineage>
</organism>
<name>A0A934NIR5_9FLAO</name>
<keyword evidence="2" id="KW-1185">Reference proteome</keyword>
<sequence length="76" mass="9042">MMINETLLEKFFSKHLSEAELLEFKKRYDTEADFKQEVDFLNNLQLVSETEEETKFKTQLATYESELSKKKKCAIL</sequence>
<dbReference type="AlphaFoldDB" id="A0A934NIR5"/>
<reference evidence="1 2" key="1">
    <citation type="submission" date="2020-09" db="EMBL/GenBank/DDBJ databases">
        <title>Draft genome of Gelidibacter salicanalis PAMC21136.</title>
        <authorList>
            <person name="Park H."/>
        </authorList>
    </citation>
    <scope>NUCLEOTIDE SEQUENCE [LARGE SCALE GENOMIC DNA]</scope>
    <source>
        <strain evidence="1 2">PAMC21136</strain>
    </source>
</reference>
<comment type="caution">
    <text evidence="1">The sequence shown here is derived from an EMBL/GenBank/DDBJ whole genome shotgun (WGS) entry which is preliminary data.</text>
</comment>
<gene>
    <name evidence="1" type="ORF">JEM65_12730</name>
</gene>
<dbReference type="RefSeq" id="WP_199600102.1">
    <property type="nucleotide sequence ID" value="NZ_JAEHJZ010000032.1"/>
</dbReference>
<evidence type="ECO:0000313" key="1">
    <source>
        <dbReference type="EMBL" id="MBJ7881503.1"/>
    </source>
</evidence>
<accession>A0A934NIR5</accession>
<evidence type="ECO:0000313" key="2">
    <source>
        <dbReference type="Proteomes" id="UP000662373"/>
    </source>
</evidence>
<protein>
    <submittedName>
        <fullName evidence="1">Uncharacterized protein</fullName>
    </submittedName>
</protein>
<dbReference type="Proteomes" id="UP000662373">
    <property type="component" value="Unassembled WGS sequence"/>
</dbReference>
<proteinExistence type="predicted"/>